<evidence type="ECO:0000256" key="5">
    <source>
        <dbReference type="ARBA" id="ARBA00022771"/>
    </source>
</evidence>
<dbReference type="Pfam" id="PF08797">
    <property type="entry name" value="HIRAN"/>
    <property type="match status" value="1"/>
</dbReference>
<keyword evidence="7" id="KW-0347">Helicase</keyword>
<dbReference type="InterPro" id="IPR050628">
    <property type="entry name" value="SNF2_RAD54_helicase_TF"/>
</dbReference>
<evidence type="ECO:0000256" key="4">
    <source>
        <dbReference type="ARBA" id="ARBA00022741"/>
    </source>
</evidence>
<dbReference type="CDD" id="cd18793">
    <property type="entry name" value="SF2_C_SNF"/>
    <property type="match status" value="1"/>
</dbReference>
<evidence type="ECO:0000313" key="17">
    <source>
        <dbReference type="Proteomes" id="UP000509510"/>
    </source>
</evidence>
<accession>A0A7H8R5M8</accession>
<feature type="region of interest" description="Disordered" evidence="12">
    <location>
        <begin position="1"/>
        <end position="45"/>
    </location>
</feature>
<evidence type="ECO:0008006" key="18">
    <source>
        <dbReference type="Google" id="ProtNLM"/>
    </source>
</evidence>
<name>A0A7H8R5M8_TALRU</name>
<dbReference type="SMART" id="SM00910">
    <property type="entry name" value="HIRAN"/>
    <property type="match status" value="1"/>
</dbReference>
<dbReference type="GeneID" id="55995540"/>
<dbReference type="GO" id="GO:0005634">
    <property type="term" value="C:nucleus"/>
    <property type="evidence" value="ECO:0007669"/>
    <property type="project" value="UniProtKB-SubCell"/>
</dbReference>
<dbReference type="OrthoDB" id="448448at2759"/>
<dbReference type="InterPro" id="IPR001841">
    <property type="entry name" value="Znf_RING"/>
</dbReference>
<dbReference type="PROSITE" id="PS50089">
    <property type="entry name" value="ZF_RING_2"/>
    <property type="match status" value="1"/>
</dbReference>
<feature type="domain" description="RING-type" evidence="13">
    <location>
        <begin position="677"/>
        <end position="715"/>
    </location>
</feature>
<dbReference type="InterPro" id="IPR014001">
    <property type="entry name" value="Helicase_ATP-bd"/>
</dbReference>
<evidence type="ECO:0000256" key="6">
    <source>
        <dbReference type="ARBA" id="ARBA00022801"/>
    </source>
</evidence>
<dbReference type="EMBL" id="CP055901">
    <property type="protein sequence ID" value="QKX60905.1"/>
    <property type="molecule type" value="Genomic_DNA"/>
</dbReference>
<dbReference type="Pfam" id="PF13923">
    <property type="entry name" value="zf-C3HC4_2"/>
    <property type="match status" value="1"/>
</dbReference>
<comment type="subcellular location">
    <subcellularLocation>
        <location evidence="1">Nucleus</location>
    </subcellularLocation>
</comment>
<proteinExistence type="inferred from homology"/>
<dbReference type="InterPro" id="IPR013083">
    <property type="entry name" value="Znf_RING/FYVE/PHD"/>
</dbReference>
<feature type="region of interest" description="Disordered" evidence="12">
    <location>
        <begin position="226"/>
        <end position="246"/>
    </location>
</feature>
<protein>
    <recommendedName>
        <fullName evidence="18">SNF2 family helicase</fullName>
    </recommendedName>
</protein>
<reference evidence="17" key="1">
    <citation type="submission" date="2020-06" db="EMBL/GenBank/DDBJ databases">
        <title>A chromosome-scale genome assembly of Talaromyces rugulosus W13939.</title>
        <authorList>
            <person name="Wang B."/>
            <person name="Guo L."/>
            <person name="Ye K."/>
            <person name="Wang L."/>
        </authorList>
    </citation>
    <scope>NUCLEOTIDE SEQUENCE [LARGE SCALE GENOMIC DNA]</scope>
    <source>
        <strain evidence="17">W13939</strain>
    </source>
</reference>
<keyword evidence="10" id="KW-0539">Nucleus</keyword>
<dbReference type="InterPro" id="IPR027417">
    <property type="entry name" value="P-loop_NTPase"/>
</dbReference>
<dbReference type="InterPro" id="IPR049730">
    <property type="entry name" value="SNF2/RAD54-like_C"/>
</dbReference>
<feature type="compositionally biased region" description="Polar residues" evidence="12">
    <location>
        <begin position="31"/>
        <end position="40"/>
    </location>
</feature>
<comment type="similarity">
    <text evidence="2">Belongs to the SNF2/RAD54 helicase family.</text>
</comment>
<evidence type="ECO:0000256" key="2">
    <source>
        <dbReference type="ARBA" id="ARBA00007025"/>
    </source>
</evidence>
<dbReference type="InterPro" id="IPR014905">
    <property type="entry name" value="HIRAN"/>
</dbReference>
<evidence type="ECO:0000256" key="7">
    <source>
        <dbReference type="ARBA" id="ARBA00022806"/>
    </source>
</evidence>
<dbReference type="PANTHER" id="PTHR45626">
    <property type="entry name" value="TRANSCRIPTION TERMINATION FACTOR 2-RELATED"/>
    <property type="match status" value="1"/>
</dbReference>
<sequence>MTAKKRHVDAIDLTQDEGSSRPAKVGRSPQPRFSGNSMNAGQRFGQDTAFVPLSQADSIRFSQLDDDDAGADDLVQSTQNADDFNSISDSEFLTDLPTKIVGVQYYRGFATLGEHVTVKREPQNPYDSNAIRVLNVMGQQIGHIPRTVASKLAKYMDEKCVMVEGILTGVIGTYDCPLKLRLYATRNPVEQEALKRRMKQDRFPVQIRPPNRAAEAERDRIRKEAMKRGNAEEAGRQDSYTQAGRSQEAINPATLEDLINQSSTFNPRQMGQAVEKFGINESDLASMPMADTPSSMKTQLLSYQRQGLAWMLAKEAPSLPEQGSPGTVQLWKREGIRYKNIATHFATSQPPTLASGGILADDMGLGKTIQIISLIMANSKPRNPQSSSITLIISPVGVMSNWKGQIEAHVKPEHIPKILVYHGTNKKGANLSGYDVVITSYGALASEYTQSDGPPVKRSSGLYSVNWRRVVLDEGHTIRNPRSKGALAAYNLQADSRWTLTGTPIINSLRDLYSQVRFLKLSGGLDDLAMFNAVLIRPLSQGDPDGVYLLQEMMAAICLRRRKDMEFINLRLPPLKSHVLRIKFHSHEQEKYEMFQAEAKGMLNQYQTKGSGGPTYSHILEVLLRMRQVCNHWALCKDRVTKLTSMLEQHKVVELTPENVKALQELLQLRIESQETCAICLDNLEQPVITACAHAFDKACIEQVIERQHKCPMCRADIKDANNLVSPATEMGEDMGADSVDPNATSSKVDALIKILTAKGQTEGTKTVVFSQWTSFLDILEPHIKRHGIQFVRIDGKLNSKKRDQAITEFSNEPNCTVLLASLNVCSVGLNLVAASQVVLCDSWWAPAIEDQAMDRVYRLGQTRETTIWRLVMEGSIEDRVIEIQENKRLLSMTALSETENKKKGQHTAARLGDIEKLLR</sequence>
<dbReference type="InterPro" id="IPR001650">
    <property type="entry name" value="Helicase_C-like"/>
</dbReference>
<dbReference type="GO" id="GO:0008094">
    <property type="term" value="F:ATP-dependent activity, acting on DNA"/>
    <property type="evidence" value="ECO:0007669"/>
    <property type="project" value="TreeGrafter"/>
</dbReference>
<dbReference type="PROSITE" id="PS51192">
    <property type="entry name" value="HELICASE_ATP_BIND_1"/>
    <property type="match status" value="1"/>
</dbReference>
<evidence type="ECO:0000256" key="11">
    <source>
        <dbReference type="PROSITE-ProRule" id="PRU00175"/>
    </source>
</evidence>
<keyword evidence="3" id="KW-0479">Metal-binding</keyword>
<dbReference type="GO" id="GO:0003676">
    <property type="term" value="F:nucleic acid binding"/>
    <property type="evidence" value="ECO:0007669"/>
    <property type="project" value="InterPro"/>
</dbReference>
<dbReference type="GO" id="GO:0005524">
    <property type="term" value="F:ATP binding"/>
    <property type="evidence" value="ECO:0007669"/>
    <property type="project" value="UniProtKB-KW"/>
</dbReference>
<dbReference type="SMART" id="SM00490">
    <property type="entry name" value="HELICc"/>
    <property type="match status" value="1"/>
</dbReference>
<evidence type="ECO:0000256" key="12">
    <source>
        <dbReference type="SAM" id="MobiDB-lite"/>
    </source>
</evidence>
<feature type="domain" description="Helicase C-terminal" evidence="15">
    <location>
        <begin position="748"/>
        <end position="916"/>
    </location>
</feature>
<keyword evidence="6" id="KW-0378">Hydrolase</keyword>
<dbReference type="KEGG" id="trg:TRUGW13939_08051"/>
<dbReference type="SMART" id="SM00487">
    <property type="entry name" value="DEXDc"/>
    <property type="match status" value="1"/>
</dbReference>
<evidence type="ECO:0000256" key="9">
    <source>
        <dbReference type="ARBA" id="ARBA00022840"/>
    </source>
</evidence>
<keyword evidence="8" id="KW-0862">Zinc</keyword>
<organism evidence="16 17">
    <name type="scientific">Talaromyces rugulosus</name>
    <name type="common">Penicillium rugulosum</name>
    <dbReference type="NCBI Taxonomy" id="121627"/>
    <lineage>
        <taxon>Eukaryota</taxon>
        <taxon>Fungi</taxon>
        <taxon>Dikarya</taxon>
        <taxon>Ascomycota</taxon>
        <taxon>Pezizomycotina</taxon>
        <taxon>Eurotiomycetes</taxon>
        <taxon>Eurotiomycetidae</taxon>
        <taxon>Eurotiales</taxon>
        <taxon>Trichocomaceae</taxon>
        <taxon>Talaromyces</taxon>
        <taxon>Talaromyces sect. Islandici</taxon>
    </lineage>
</organism>
<keyword evidence="4" id="KW-0547">Nucleotide-binding</keyword>
<dbReference type="GO" id="GO:0004386">
    <property type="term" value="F:helicase activity"/>
    <property type="evidence" value="ECO:0007669"/>
    <property type="project" value="UniProtKB-KW"/>
</dbReference>
<dbReference type="Pfam" id="PF00176">
    <property type="entry name" value="SNF2-rel_dom"/>
    <property type="match status" value="1"/>
</dbReference>
<dbReference type="SUPFAM" id="SSF52540">
    <property type="entry name" value="P-loop containing nucleoside triphosphate hydrolases"/>
    <property type="match status" value="2"/>
</dbReference>
<dbReference type="PROSITE" id="PS51194">
    <property type="entry name" value="HELICASE_CTER"/>
    <property type="match status" value="1"/>
</dbReference>
<dbReference type="Gene3D" id="3.40.50.10810">
    <property type="entry name" value="Tandem AAA-ATPase domain"/>
    <property type="match status" value="1"/>
</dbReference>
<dbReference type="Gene3D" id="3.30.70.2330">
    <property type="match status" value="1"/>
</dbReference>
<dbReference type="AlphaFoldDB" id="A0A7H8R5M8"/>
<dbReference type="SMART" id="SM00184">
    <property type="entry name" value="RING"/>
    <property type="match status" value="1"/>
</dbReference>
<keyword evidence="17" id="KW-1185">Reference proteome</keyword>
<evidence type="ECO:0000259" key="14">
    <source>
        <dbReference type="PROSITE" id="PS51192"/>
    </source>
</evidence>
<dbReference type="Proteomes" id="UP000509510">
    <property type="component" value="Chromosome IV"/>
</dbReference>
<evidence type="ECO:0000256" key="8">
    <source>
        <dbReference type="ARBA" id="ARBA00022833"/>
    </source>
</evidence>
<feature type="compositionally biased region" description="Basic and acidic residues" evidence="12">
    <location>
        <begin position="226"/>
        <end position="236"/>
    </location>
</feature>
<dbReference type="SUPFAM" id="SSF57850">
    <property type="entry name" value="RING/U-box"/>
    <property type="match status" value="1"/>
</dbReference>
<dbReference type="PANTHER" id="PTHR45626:SF11">
    <property type="entry name" value="FAMILY HELICASE, PUTATIVE (AFU_ORTHOLOGUE AFUA_5G06590)-RELATED"/>
    <property type="match status" value="1"/>
</dbReference>
<feature type="domain" description="Helicase ATP-binding" evidence="14">
    <location>
        <begin position="348"/>
        <end position="522"/>
    </location>
</feature>
<dbReference type="Pfam" id="PF00271">
    <property type="entry name" value="Helicase_C"/>
    <property type="match status" value="1"/>
</dbReference>
<dbReference type="GO" id="GO:0008270">
    <property type="term" value="F:zinc ion binding"/>
    <property type="evidence" value="ECO:0007669"/>
    <property type="project" value="UniProtKB-KW"/>
</dbReference>
<dbReference type="GO" id="GO:0016818">
    <property type="term" value="F:hydrolase activity, acting on acid anhydrides, in phosphorus-containing anhydrides"/>
    <property type="evidence" value="ECO:0007669"/>
    <property type="project" value="InterPro"/>
</dbReference>
<dbReference type="Gene3D" id="3.40.50.300">
    <property type="entry name" value="P-loop containing nucleotide triphosphate hydrolases"/>
    <property type="match status" value="1"/>
</dbReference>
<evidence type="ECO:0000256" key="10">
    <source>
        <dbReference type="ARBA" id="ARBA00023242"/>
    </source>
</evidence>
<gene>
    <name evidence="16" type="ORF">TRUGW13939_08051</name>
</gene>
<evidence type="ECO:0000259" key="13">
    <source>
        <dbReference type="PROSITE" id="PS50089"/>
    </source>
</evidence>
<dbReference type="RefSeq" id="XP_035347080.1">
    <property type="nucleotide sequence ID" value="XM_035491187.1"/>
</dbReference>
<keyword evidence="5 11" id="KW-0863">Zinc-finger</keyword>
<evidence type="ECO:0000256" key="1">
    <source>
        <dbReference type="ARBA" id="ARBA00004123"/>
    </source>
</evidence>
<evidence type="ECO:0000313" key="16">
    <source>
        <dbReference type="EMBL" id="QKX60905.1"/>
    </source>
</evidence>
<keyword evidence="9" id="KW-0067">ATP-binding</keyword>
<evidence type="ECO:0000259" key="15">
    <source>
        <dbReference type="PROSITE" id="PS51194"/>
    </source>
</evidence>
<dbReference type="GO" id="GO:0006281">
    <property type="term" value="P:DNA repair"/>
    <property type="evidence" value="ECO:0007669"/>
    <property type="project" value="TreeGrafter"/>
</dbReference>
<dbReference type="InterPro" id="IPR038718">
    <property type="entry name" value="SNF2-like_sf"/>
</dbReference>
<dbReference type="Gene3D" id="3.30.40.10">
    <property type="entry name" value="Zinc/RING finger domain, C3HC4 (zinc finger)"/>
    <property type="match status" value="1"/>
</dbReference>
<evidence type="ECO:0000256" key="3">
    <source>
        <dbReference type="ARBA" id="ARBA00022723"/>
    </source>
</evidence>
<dbReference type="InterPro" id="IPR000330">
    <property type="entry name" value="SNF2_N"/>
</dbReference>